<accession>A0A0V0ZH89</accession>
<gene>
    <name evidence="1" type="ORF">T12_8510</name>
</gene>
<evidence type="ECO:0000313" key="2">
    <source>
        <dbReference type="Proteomes" id="UP000054783"/>
    </source>
</evidence>
<reference evidence="1 2" key="1">
    <citation type="submission" date="2015-01" db="EMBL/GenBank/DDBJ databases">
        <title>Evolution of Trichinella species and genotypes.</title>
        <authorList>
            <person name="Korhonen P.K."/>
            <person name="Edoardo P."/>
            <person name="Giuseppe L.R."/>
            <person name="Gasser R.B."/>
        </authorList>
    </citation>
    <scope>NUCLEOTIDE SEQUENCE [LARGE SCALE GENOMIC DNA]</scope>
    <source>
        <strain evidence="1">ISS2496</strain>
    </source>
</reference>
<keyword evidence="2" id="KW-1185">Reference proteome</keyword>
<comment type="caution">
    <text evidence="1">The sequence shown here is derived from an EMBL/GenBank/DDBJ whole genome shotgun (WGS) entry which is preliminary data.</text>
</comment>
<organism evidence="1 2">
    <name type="scientific">Trichinella patagoniensis</name>
    <dbReference type="NCBI Taxonomy" id="990121"/>
    <lineage>
        <taxon>Eukaryota</taxon>
        <taxon>Metazoa</taxon>
        <taxon>Ecdysozoa</taxon>
        <taxon>Nematoda</taxon>
        <taxon>Enoplea</taxon>
        <taxon>Dorylaimia</taxon>
        <taxon>Trichinellida</taxon>
        <taxon>Trichinellidae</taxon>
        <taxon>Trichinella</taxon>
    </lineage>
</organism>
<sequence>MKRVQLSSISSTVTSYVPHVKMCFYCGSLRYQLYEIVIKERLNYTNVFDSGSSNHFSQRTPPSGSHRNFIGCPADKFHWLRFPD</sequence>
<dbReference type="EMBL" id="JYDQ01000184">
    <property type="protein sequence ID" value="KRY11755.1"/>
    <property type="molecule type" value="Genomic_DNA"/>
</dbReference>
<proteinExistence type="predicted"/>
<name>A0A0V0ZH89_9BILA</name>
<evidence type="ECO:0000313" key="1">
    <source>
        <dbReference type="EMBL" id="KRY11755.1"/>
    </source>
</evidence>
<protein>
    <submittedName>
        <fullName evidence="1">Uncharacterized protein</fullName>
    </submittedName>
</protein>
<dbReference type="AlphaFoldDB" id="A0A0V0ZH89"/>
<dbReference type="Proteomes" id="UP000054783">
    <property type="component" value="Unassembled WGS sequence"/>
</dbReference>